<keyword evidence="1" id="KW-0175">Coiled coil</keyword>
<name>A0ABD1GJ04_SALDI</name>
<sequence>MFAYHGVANPPVGNNVNANNFELKRGLIQMAENNAFRGRPTEDPNKHITKFIQICNTMKINGVTDEQIILRVFPFSLEDDAKDWLDSMEPNSIRTWDAMVEKFLEKYYPPSEALKRQSTILAFEMTPQESIRGAWERFKGLLKRCPNHGLNQIHQILSLYKGCLPEAKRELNLSAGGSLLKTGEAAAMEVIERVTSNDEGWNNDRSKVHRVASASEGNHQDNMSKQMELIHKKLDLLGVGPSVQENLEGAEDVNYVHQGGNNRYCNNSHPNQGGGGYNHFGNKAHPNLSYGNPNSALQPPPGFTVSQGMIIEPQKKSSEDILNAFMTQSHKNMEHSNKRLEKVENDKHNMAVHMKSLETQMSQITQVVSGQHKPEQFPGQPNVNPKDFKAIHLRSGKSYEGPSIQETPTKVYS</sequence>
<dbReference type="EMBL" id="JBEAFC010000008">
    <property type="protein sequence ID" value="KAL1543962.1"/>
    <property type="molecule type" value="Genomic_DNA"/>
</dbReference>
<comment type="caution">
    <text evidence="4">The sequence shown here is derived from an EMBL/GenBank/DDBJ whole genome shotgun (WGS) entry which is preliminary data.</text>
</comment>
<gene>
    <name evidence="4" type="ORF">AAHA92_20872</name>
</gene>
<organism evidence="4 5">
    <name type="scientific">Salvia divinorum</name>
    <name type="common">Maria pastora</name>
    <name type="synonym">Diviner's sage</name>
    <dbReference type="NCBI Taxonomy" id="28513"/>
    <lineage>
        <taxon>Eukaryota</taxon>
        <taxon>Viridiplantae</taxon>
        <taxon>Streptophyta</taxon>
        <taxon>Embryophyta</taxon>
        <taxon>Tracheophyta</taxon>
        <taxon>Spermatophyta</taxon>
        <taxon>Magnoliopsida</taxon>
        <taxon>eudicotyledons</taxon>
        <taxon>Gunneridae</taxon>
        <taxon>Pentapetalae</taxon>
        <taxon>asterids</taxon>
        <taxon>lamiids</taxon>
        <taxon>Lamiales</taxon>
        <taxon>Lamiaceae</taxon>
        <taxon>Nepetoideae</taxon>
        <taxon>Mentheae</taxon>
        <taxon>Salviinae</taxon>
        <taxon>Salvia</taxon>
        <taxon>Salvia subgen. Calosphace</taxon>
    </lineage>
</organism>
<accession>A0ABD1GJ04</accession>
<feature type="compositionally biased region" description="Polar residues" evidence="2">
    <location>
        <begin position="404"/>
        <end position="413"/>
    </location>
</feature>
<dbReference type="PANTHER" id="PTHR33223">
    <property type="entry name" value="CCHC-TYPE DOMAIN-CONTAINING PROTEIN"/>
    <property type="match status" value="1"/>
</dbReference>
<keyword evidence="5" id="KW-1185">Reference proteome</keyword>
<feature type="region of interest" description="Disordered" evidence="2">
    <location>
        <begin position="393"/>
        <end position="413"/>
    </location>
</feature>
<evidence type="ECO:0000313" key="4">
    <source>
        <dbReference type="EMBL" id="KAL1543962.1"/>
    </source>
</evidence>
<proteinExistence type="predicted"/>
<dbReference type="PANTHER" id="PTHR33223:SF11">
    <property type="entry name" value="ELEMENT PROTEIN, PUTATIVE-RELATED"/>
    <property type="match status" value="1"/>
</dbReference>
<dbReference type="Pfam" id="PF03732">
    <property type="entry name" value="Retrotrans_gag"/>
    <property type="match status" value="1"/>
</dbReference>
<evidence type="ECO:0000313" key="5">
    <source>
        <dbReference type="Proteomes" id="UP001567538"/>
    </source>
</evidence>
<reference evidence="4 5" key="1">
    <citation type="submission" date="2024-06" db="EMBL/GenBank/DDBJ databases">
        <title>A chromosome level genome sequence of Diviner's sage (Salvia divinorum).</title>
        <authorList>
            <person name="Ford S.A."/>
            <person name="Ro D.-K."/>
            <person name="Ness R.W."/>
            <person name="Phillips M.A."/>
        </authorList>
    </citation>
    <scope>NUCLEOTIDE SEQUENCE [LARGE SCALE GENOMIC DNA]</scope>
    <source>
        <strain evidence="4">SAF-2024a</strain>
        <tissue evidence="4">Leaf</tissue>
    </source>
</reference>
<feature type="domain" description="Retrotransposon gag" evidence="3">
    <location>
        <begin position="72"/>
        <end position="162"/>
    </location>
</feature>
<evidence type="ECO:0000259" key="3">
    <source>
        <dbReference type="Pfam" id="PF03732"/>
    </source>
</evidence>
<dbReference type="Proteomes" id="UP001567538">
    <property type="component" value="Unassembled WGS sequence"/>
</dbReference>
<dbReference type="AlphaFoldDB" id="A0ABD1GJ04"/>
<feature type="coiled-coil region" evidence="1">
    <location>
        <begin position="326"/>
        <end position="360"/>
    </location>
</feature>
<evidence type="ECO:0000256" key="1">
    <source>
        <dbReference type="SAM" id="Coils"/>
    </source>
</evidence>
<protein>
    <recommendedName>
        <fullName evidence="3">Retrotransposon gag domain-containing protein</fullName>
    </recommendedName>
</protein>
<dbReference type="InterPro" id="IPR005162">
    <property type="entry name" value="Retrotrans_gag_dom"/>
</dbReference>
<evidence type="ECO:0000256" key="2">
    <source>
        <dbReference type="SAM" id="MobiDB-lite"/>
    </source>
</evidence>